<reference evidence="3 4" key="1">
    <citation type="journal article" date="2022" name="Microbiol. Res.">
        <title>Comparative genome analysis, predicted lifestyle and antimicrobial strategies of Lactococcus carnosus and Lactococcus paracarnosus isolated from meat.</title>
        <authorList>
            <person name="Werum V."/>
            <person name="Ehrmann M."/>
            <person name="Vogel R."/>
            <person name="Hilgarth M."/>
        </authorList>
    </citation>
    <scope>NUCLEOTIDE SEQUENCE [LARGE SCALE GENOMIC DNA]</scope>
    <source>
        <strain evidence="3 4">TMW22177</strain>
    </source>
</reference>
<dbReference type="Proteomes" id="UP001522450">
    <property type="component" value="Unassembled WGS sequence"/>
</dbReference>
<comment type="caution">
    <text evidence="3">The sequence shown here is derived from an EMBL/GenBank/DDBJ whole genome shotgun (WGS) entry which is preliminary data.</text>
</comment>
<feature type="coiled-coil region" evidence="1">
    <location>
        <begin position="135"/>
        <end position="293"/>
    </location>
</feature>
<feature type="coiled-coil region" evidence="1">
    <location>
        <begin position="32"/>
        <end position="73"/>
    </location>
</feature>
<keyword evidence="1" id="KW-0175">Coiled coil</keyword>
<dbReference type="EMBL" id="JAAECS010000001">
    <property type="protein sequence ID" value="MCJ1988694.1"/>
    <property type="molecule type" value="Genomic_DNA"/>
</dbReference>
<dbReference type="Pfam" id="PF13250">
    <property type="entry name" value="SNIPE"/>
    <property type="match status" value="1"/>
</dbReference>
<evidence type="ECO:0000313" key="4">
    <source>
        <dbReference type="Proteomes" id="UP001522450"/>
    </source>
</evidence>
<accession>A0ABT0APS0</accession>
<evidence type="ECO:0000259" key="2">
    <source>
        <dbReference type="SMART" id="SM00974"/>
    </source>
</evidence>
<dbReference type="SMART" id="SM00974">
    <property type="entry name" value="T5orf172"/>
    <property type="match status" value="1"/>
</dbReference>
<evidence type="ECO:0000256" key="1">
    <source>
        <dbReference type="SAM" id="Coils"/>
    </source>
</evidence>
<sequence length="419" mass="49267">MLAKFKDNFEKENETVRLKMISDTKKECNEIKEKSSQELQETVNRIKTIQVEKYKLEVQILSLEKQVVDLKDQIEMESFGFYKPKYDFASSLAYKAQLTSLINEQKNMVKNKTAVSYSDNWTVNGSIAEGRKMTNNNIKQILRSFNNECEAAINKVKYNNLKIIEKRILKAYEQLNKLNESNGVSISPKYLDLKTQEMFLAYEYENKKQNEKEELREQREKEREEKALQREIDSQKKIIDKDIKHYKNIINELKEKILNLENQSEINDVNDQINELVAKVSEKQSEKEELDYRNAHASAGYVYIISNIGAFGKDVVKIGVTRRLEPLDRINELSSASVPFKYDVHALVFSYDAYKLEKELHDYFGKYRVNKVNNRKEFFKVSITEIEEKLKDYKELTIDFTSQPEADEYRQTMSLSSKN</sequence>
<organism evidence="3 4">
    <name type="scientific">Pseudolactococcus carnosus</name>
    <dbReference type="NCBI Taxonomy" id="2749961"/>
    <lineage>
        <taxon>Bacteria</taxon>
        <taxon>Bacillati</taxon>
        <taxon>Bacillota</taxon>
        <taxon>Bacilli</taxon>
        <taxon>Lactobacillales</taxon>
        <taxon>Streptococcaceae</taxon>
        <taxon>Pseudolactococcus</taxon>
    </lineage>
</organism>
<dbReference type="InterPro" id="IPR018306">
    <property type="entry name" value="Phage_T5_Orf172_DNA-bd"/>
</dbReference>
<name>A0ABT0APS0_9LACT</name>
<proteinExistence type="predicted"/>
<dbReference type="InterPro" id="IPR025280">
    <property type="entry name" value="SNIPE"/>
</dbReference>
<gene>
    <name evidence="3" type="ORF">GYN21_00535</name>
</gene>
<protein>
    <submittedName>
        <fullName evidence="3">DUF4041 domain-containing protein</fullName>
    </submittedName>
</protein>
<dbReference type="Pfam" id="PF13455">
    <property type="entry name" value="MUG113"/>
    <property type="match status" value="1"/>
</dbReference>
<evidence type="ECO:0000313" key="3">
    <source>
        <dbReference type="EMBL" id="MCJ1988694.1"/>
    </source>
</evidence>
<feature type="domain" description="Bacteriophage T5 Orf172 DNA-binding" evidence="2">
    <location>
        <begin position="310"/>
        <end position="393"/>
    </location>
</feature>
<keyword evidence="4" id="KW-1185">Reference proteome</keyword>